<organism evidence="1">
    <name type="scientific">marine metagenome</name>
    <dbReference type="NCBI Taxonomy" id="408172"/>
    <lineage>
        <taxon>unclassified sequences</taxon>
        <taxon>metagenomes</taxon>
        <taxon>ecological metagenomes</taxon>
    </lineage>
</organism>
<feature type="non-terminal residue" evidence="1">
    <location>
        <position position="37"/>
    </location>
</feature>
<dbReference type="EMBL" id="UINC01092024">
    <property type="protein sequence ID" value="SVC45272.1"/>
    <property type="molecule type" value="Genomic_DNA"/>
</dbReference>
<sequence>VYKRLAHTKLSFECIKKFKPRKLFIVADGPKNKKEGL</sequence>
<proteinExistence type="predicted"/>
<gene>
    <name evidence="1" type="ORF">METZ01_LOCUS298126</name>
</gene>
<protein>
    <submittedName>
        <fullName evidence="1">Uncharacterized protein</fullName>
    </submittedName>
</protein>
<dbReference type="AlphaFoldDB" id="A0A382MCV7"/>
<evidence type="ECO:0000313" key="1">
    <source>
        <dbReference type="EMBL" id="SVC45272.1"/>
    </source>
</evidence>
<name>A0A382MCV7_9ZZZZ</name>
<feature type="non-terminal residue" evidence="1">
    <location>
        <position position="1"/>
    </location>
</feature>
<reference evidence="1" key="1">
    <citation type="submission" date="2018-05" db="EMBL/GenBank/DDBJ databases">
        <authorList>
            <person name="Lanie J.A."/>
            <person name="Ng W.-L."/>
            <person name="Kazmierczak K.M."/>
            <person name="Andrzejewski T.M."/>
            <person name="Davidsen T.M."/>
            <person name="Wayne K.J."/>
            <person name="Tettelin H."/>
            <person name="Glass J.I."/>
            <person name="Rusch D."/>
            <person name="Podicherti R."/>
            <person name="Tsui H.-C.T."/>
            <person name="Winkler M.E."/>
        </authorList>
    </citation>
    <scope>NUCLEOTIDE SEQUENCE</scope>
</reference>
<accession>A0A382MCV7</accession>